<dbReference type="InterPro" id="IPR029787">
    <property type="entry name" value="Nucleotide_cyclase"/>
</dbReference>
<dbReference type="InterPro" id="IPR035965">
    <property type="entry name" value="PAS-like_dom_sf"/>
</dbReference>
<keyword evidence="6" id="KW-1185">Reference proteome</keyword>
<dbReference type="Proteomes" id="UP000593910">
    <property type="component" value="Chromosome"/>
</dbReference>
<evidence type="ECO:0000313" key="5">
    <source>
        <dbReference type="EMBL" id="QOP40753.1"/>
    </source>
</evidence>
<sequence length="631" mass="73120">MNIQKLFLNPKIILPLTFLMLVNITVGITAYIYADKNEQLSYTLAFKNLEAINNIKEHKLKLFFKHRLQDINTLAHNNDILEISKDGMKDTSYISIFLNEYEYSDLLLLDPKNSKITFSAKNHSLIGKEVTSQSFSNSNIAKLYKNVLETNKTNIADTEFSVFNKENPYLLFATPVREGKKLLNILVLVMPVNVIDEIIYFRAGMEKTAESYLVGSDHLLRSSSYLKKTFNLKNSFLEPQKYKIDTKAVKEALEGNSSHNIIKDYRNVDVLSVYKPFQLNTLQWALISELDESELIEHYTNIRYDIMLWSIFTSLAITIIGYLIIMKILKVSVLTPLQKSYKRAKGFEDIIKNSLNEIYIFNPKTLKFSYVNSSAIENCGYSCEEFLEMTPLDIKPKFDADLFAQIIKPLLKKELEQIFFETKHRRKDGTLYDVEIQLQLMHIGNSDKFVAFIQDITKRNKAIKEKEKFYNIATHDYLTKIYNRQMFDDLYKREFNSYRRYQTPMSLILFDIDNFKNINDTFGHDVGDKVLTELVKVVDKNVRETDIFARWGGEEFVILMRRTTLDVAYEKAQHICKTIAEHTIEGVGQITCSFGVAAPSDKEHPLSIFKDADLALYKAKENGKNRVEKSS</sequence>
<dbReference type="GO" id="GO:1902201">
    <property type="term" value="P:negative regulation of bacterial-type flagellum-dependent cell motility"/>
    <property type="evidence" value="ECO:0007669"/>
    <property type="project" value="TreeGrafter"/>
</dbReference>
<dbReference type="PANTHER" id="PTHR45138:SF9">
    <property type="entry name" value="DIGUANYLATE CYCLASE DGCM-RELATED"/>
    <property type="match status" value="1"/>
</dbReference>
<dbReference type="SUPFAM" id="SSF55073">
    <property type="entry name" value="Nucleotide cyclase"/>
    <property type="match status" value="1"/>
</dbReference>
<name>A0A7M1ATK4_9BACT</name>
<dbReference type="InterPro" id="IPR050469">
    <property type="entry name" value="Diguanylate_Cyclase"/>
</dbReference>
<keyword evidence="3" id="KW-0812">Transmembrane</keyword>
<evidence type="ECO:0000256" key="3">
    <source>
        <dbReference type="SAM" id="Phobius"/>
    </source>
</evidence>
<accession>A0A7M1ATK4</accession>
<evidence type="ECO:0000256" key="2">
    <source>
        <dbReference type="ARBA" id="ARBA00034247"/>
    </source>
</evidence>
<comment type="catalytic activity">
    <reaction evidence="2">
        <text>2 GTP = 3',3'-c-di-GMP + 2 diphosphate</text>
        <dbReference type="Rhea" id="RHEA:24898"/>
        <dbReference type="ChEBI" id="CHEBI:33019"/>
        <dbReference type="ChEBI" id="CHEBI:37565"/>
        <dbReference type="ChEBI" id="CHEBI:58805"/>
        <dbReference type="EC" id="2.7.7.65"/>
    </reaction>
</comment>
<dbReference type="SUPFAM" id="SSF55785">
    <property type="entry name" value="PYP-like sensor domain (PAS domain)"/>
    <property type="match status" value="1"/>
</dbReference>
<dbReference type="Gene3D" id="3.30.450.20">
    <property type="entry name" value="PAS domain"/>
    <property type="match status" value="2"/>
</dbReference>
<dbReference type="GO" id="GO:0052621">
    <property type="term" value="F:diguanylate cyclase activity"/>
    <property type="evidence" value="ECO:0007669"/>
    <property type="project" value="UniProtKB-EC"/>
</dbReference>
<dbReference type="CDD" id="cd00130">
    <property type="entry name" value="PAS"/>
    <property type="match status" value="1"/>
</dbReference>
<protein>
    <recommendedName>
        <fullName evidence="1">diguanylate cyclase</fullName>
        <ecNumber evidence="1">2.7.7.65</ecNumber>
    </recommendedName>
</protein>
<dbReference type="EMBL" id="CP041165">
    <property type="protein sequence ID" value="QOP40753.1"/>
    <property type="molecule type" value="Genomic_DNA"/>
</dbReference>
<evidence type="ECO:0000256" key="1">
    <source>
        <dbReference type="ARBA" id="ARBA00012528"/>
    </source>
</evidence>
<dbReference type="RefSeq" id="WP_193114175.1">
    <property type="nucleotide sequence ID" value="NZ_CP041165.1"/>
</dbReference>
<feature type="domain" description="GGDEF" evidence="4">
    <location>
        <begin position="503"/>
        <end position="631"/>
    </location>
</feature>
<dbReference type="Gene3D" id="3.30.70.270">
    <property type="match status" value="1"/>
</dbReference>
<dbReference type="PANTHER" id="PTHR45138">
    <property type="entry name" value="REGULATORY COMPONENTS OF SENSORY TRANSDUCTION SYSTEM"/>
    <property type="match status" value="1"/>
</dbReference>
<reference evidence="5 6" key="1">
    <citation type="submission" date="2019-06" db="EMBL/GenBank/DDBJ databases">
        <title>Sulfurimonas gotlandica sp. nov., a chemoautotrophic and psychrotolerant epsilonproteobacterium isolated from a pelagic redoxcline, and an emended description of the genus Sulfurimonas.</title>
        <authorList>
            <person name="Wang S."/>
            <person name="Jiang L."/>
            <person name="Shao Z."/>
        </authorList>
    </citation>
    <scope>NUCLEOTIDE SEQUENCE [LARGE SCALE GENOMIC DNA]</scope>
    <source>
        <strain evidence="5 6">B2</strain>
    </source>
</reference>
<dbReference type="SMART" id="SM00086">
    <property type="entry name" value="PAC"/>
    <property type="match status" value="1"/>
</dbReference>
<feature type="transmembrane region" description="Helical" evidence="3">
    <location>
        <begin position="12"/>
        <end position="34"/>
    </location>
</feature>
<dbReference type="AlphaFoldDB" id="A0A7M1ATK4"/>
<keyword evidence="3" id="KW-0472">Membrane</keyword>
<dbReference type="InterPro" id="IPR000160">
    <property type="entry name" value="GGDEF_dom"/>
</dbReference>
<feature type="transmembrane region" description="Helical" evidence="3">
    <location>
        <begin position="306"/>
        <end position="325"/>
    </location>
</feature>
<proteinExistence type="predicted"/>
<dbReference type="GO" id="GO:0043709">
    <property type="term" value="P:cell adhesion involved in single-species biofilm formation"/>
    <property type="evidence" value="ECO:0007669"/>
    <property type="project" value="TreeGrafter"/>
</dbReference>
<dbReference type="FunFam" id="3.30.70.270:FF:000001">
    <property type="entry name" value="Diguanylate cyclase domain protein"/>
    <property type="match status" value="1"/>
</dbReference>
<evidence type="ECO:0000259" key="4">
    <source>
        <dbReference type="PROSITE" id="PS50887"/>
    </source>
</evidence>
<dbReference type="InterPro" id="IPR000014">
    <property type="entry name" value="PAS"/>
</dbReference>
<dbReference type="EC" id="2.7.7.65" evidence="1"/>
<dbReference type="NCBIfam" id="TIGR00229">
    <property type="entry name" value="sensory_box"/>
    <property type="match status" value="1"/>
</dbReference>
<dbReference type="GO" id="GO:0005886">
    <property type="term" value="C:plasma membrane"/>
    <property type="evidence" value="ECO:0007669"/>
    <property type="project" value="TreeGrafter"/>
</dbReference>
<dbReference type="Pfam" id="PF13426">
    <property type="entry name" value="PAS_9"/>
    <property type="match status" value="1"/>
</dbReference>
<evidence type="ECO:0000313" key="6">
    <source>
        <dbReference type="Proteomes" id="UP000593910"/>
    </source>
</evidence>
<dbReference type="InterPro" id="IPR001610">
    <property type="entry name" value="PAC"/>
</dbReference>
<organism evidence="5 6">
    <name type="scientific">Sulfurimonas marina</name>
    <dbReference type="NCBI Taxonomy" id="2590551"/>
    <lineage>
        <taxon>Bacteria</taxon>
        <taxon>Pseudomonadati</taxon>
        <taxon>Campylobacterota</taxon>
        <taxon>Epsilonproteobacteria</taxon>
        <taxon>Campylobacterales</taxon>
        <taxon>Sulfurimonadaceae</taxon>
        <taxon>Sulfurimonas</taxon>
    </lineage>
</organism>
<keyword evidence="3" id="KW-1133">Transmembrane helix</keyword>
<dbReference type="PROSITE" id="PS50887">
    <property type="entry name" value="GGDEF"/>
    <property type="match status" value="1"/>
</dbReference>
<dbReference type="KEGG" id="smax:FJR03_02955"/>
<dbReference type="Pfam" id="PF00990">
    <property type="entry name" value="GGDEF"/>
    <property type="match status" value="1"/>
</dbReference>
<dbReference type="CDD" id="cd01949">
    <property type="entry name" value="GGDEF"/>
    <property type="match status" value="1"/>
</dbReference>
<dbReference type="SMART" id="SM00267">
    <property type="entry name" value="GGDEF"/>
    <property type="match status" value="1"/>
</dbReference>
<dbReference type="InterPro" id="IPR043128">
    <property type="entry name" value="Rev_trsase/Diguanyl_cyclase"/>
</dbReference>
<dbReference type="NCBIfam" id="TIGR00254">
    <property type="entry name" value="GGDEF"/>
    <property type="match status" value="1"/>
</dbReference>
<gene>
    <name evidence="5" type="ORF">FJR03_02955</name>
</gene>